<dbReference type="OrthoDB" id="10260455at2759"/>
<dbReference type="RefSeq" id="XP_012337025.1">
    <property type="nucleotide sequence ID" value="XM_012481602.1"/>
</dbReference>
<dbReference type="OMA" id="YFEKPQN"/>
<dbReference type="VEuPathDB" id="PlasmoDB:AK88_03992"/>
<protein>
    <submittedName>
        <fullName evidence="1">Uncharacterized protein</fullName>
    </submittedName>
</protein>
<dbReference type="InterPro" id="IPR039879">
    <property type="entry name" value="EFC10"/>
</dbReference>
<accession>A0A0D9QH65</accession>
<sequence>MDAHLYCISVAKVSKGLVLEREGGNIKFYNVEYHYKMMKKMNSIGDIKVNEIFCVIFSNDLEYIQSKNIAEILEGLLGYVYFEKPQNVVESLIGQLKKLERKHNEKKVFDAEDIKAVYNFLNLQNEKCISREKCILGLSQFVLNNKQREFMESAKIGSDVDLEVFTSYALENKK</sequence>
<dbReference type="GeneID" id="24269306"/>
<proteinExistence type="predicted"/>
<dbReference type="Proteomes" id="UP000054561">
    <property type="component" value="Unassembled WGS sequence"/>
</dbReference>
<dbReference type="PANTHER" id="PTHR21847:SF1">
    <property type="entry name" value="EF-HAND CALCIUM-BINDING DOMAIN-CONTAINING PROTEIN 10"/>
    <property type="match status" value="1"/>
</dbReference>
<evidence type="ECO:0000313" key="1">
    <source>
        <dbReference type="EMBL" id="KJP86359.1"/>
    </source>
</evidence>
<gene>
    <name evidence="1" type="ORF">AK88_03992</name>
</gene>
<keyword evidence="2" id="KW-1185">Reference proteome</keyword>
<organism evidence="1 2">
    <name type="scientific">Plasmodium fragile</name>
    <dbReference type="NCBI Taxonomy" id="5857"/>
    <lineage>
        <taxon>Eukaryota</taxon>
        <taxon>Sar</taxon>
        <taxon>Alveolata</taxon>
        <taxon>Apicomplexa</taxon>
        <taxon>Aconoidasida</taxon>
        <taxon>Haemosporida</taxon>
        <taxon>Plasmodiidae</taxon>
        <taxon>Plasmodium</taxon>
        <taxon>Plasmodium (Plasmodium)</taxon>
    </lineage>
</organism>
<reference evidence="1 2" key="1">
    <citation type="submission" date="2014-03" db="EMBL/GenBank/DDBJ databases">
        <title>The Genome Sequence of Plasmodium fragile nilgiri.</title>
        <authorList>
            <consortium name="The Broad Institute Genomics Platform"/>
            <consortium name="The Broad Institute Genome Sequencing Center for Infectious Disease"/>
            <person name="Neafsey D."/>
            <person name="Duraisingh M."/>
            <person name="Young S.K."/>
            <person name="Zeng Q."/>
            <person name="Gargeya S."/>
            <person name="Abouelleil A."/>
            <person name="Alvarado L."/>
            <person name="Chapman S.B."/>
            <person name="Gainer-Dewar J."/>
            <person name="Goldberg J."/>
            <person name="Griggs A."/>
            <person name="Gujja S."/>
            <person name="Hansen M."/>
            <person name="Howarth C."/>
            <person name="Imamovic A."/>
            <person name="Larimer J."/>
            <person name="Pearson M."/>
            <person name="Poon T.W."/>
            <person name="Priest M."/>
            <person name="Roberts A."/>
            <person name="Saif S."/>
            <person name="Shea T."/>
            <person name="Sykes S."/>
            <person name="Wortman J."/>
            <person name="Nusbaum C."/>
            <person name="Birren B."/>
        </authorList>
    </citation>
    <scope>NUCLEOTIDE SEQUENCE [LARGE SCALE GENOMIC DNA]</scope>
    <source>
        <strain evidence="2">nilgiri</strain>
    </source>
</reference>
<evidence type="ECO:0000313" key="2">
    <source>
        <dbReference type="Proteomes" id="UP000054561"/>
    </source>
</evidence>
<dbReference type="EMBL" id="KQ001695">
    <property type="protein sequence ID" value="KJP86359.1"/>
    <property type="molecule type" value="Genomic_DNA"/>
</dbReference>
<dbReference type="AlphaFoldDB" id="A0A0D9QH65"/>
<dbReference type="PANTHER" id="PTHR21847">
    <property type="entry name" value="EF-HAND CALCIUM-BINDING DOMAIN-CONTAINING PROTEIN 10"/>
    <property type="match status" value="1"/>
</dbReference>
<name>A0A0D9QH65_PLAFR</name>